<dbReference type="Gene3D" id="3.40.50.11380">
    <property type="match status" value="1"/>
</dbReference>
<keyword evidence="11" id="KW-1185">Reference proteome</keyword>
<evidence type="ECO:0000313" key="11">
    <source>
        <dbReference type="Proteomes" id="UP000035170"/>
    </source>
</evidence>
<feature type="repeat" description="TPR" evidence="8">
    <location>
        <begin position="76"/>
        <end position="109"/>
    </location>
</feature>
<dbReference type="PROSITE" id="PS50005">
    <property type="entry name" value="TPR"/>
    <property type="match status" value="2"/>
</dbReference>
<dbReference type="Pfam" id="PF13844">
    <property type="entry name" value="Glyco_transf_41"/>
    <property type="match status" value="2"/>
</dbReference>
<dbReference type="PROSITE" id="PS50293">
    <property type="entry name" value="TPR_REGION"/>
    <property type="match status" value="1"/>
</dbReference>
<comment type="caution">
    <text evidence="10">The sequence shown here is derived from an EMBL/GenBank/DDBJ whole genome shotgun (WGS) entry which is preliminary data.</text>
</comment>
<sequence length="743" mass="82032">MEKPESDDVHAFDAALRLHQDGQLKEAEAAYEALLARRPEHYPSLAMLGILNLQRNRPEIALRYADLSIAREARVPNAHATRGDALHRLEKYEEAADAFQAALALNPNAYDVLTNYGITLVRLGRHDEALACYNLALEKQPSSPDTLYNRGVELLRRSRHAEALDDFDAVLLHSANDVDAQIRRIYTLCGLHRHQDAWTASENAVARGMVSPGIHQARGYVLMGMGEPARAAEAFRQAIGMRAPSEAGDGDGLDHLHAGRALVCTGRYEEAFLHFRQAATSVPMPAYAAGDHLLAMLQTVQWDDFEHERAMVHAAVASGKPSATPFVMAVCSDDPQRVRQAGETFAKDMCANVVCLPMAQPERRERIRIGYFSADFHAHATAVLMAELIEQHDRTQFEVFLFSFGVRHRDDVAARLAKAADHFLDVVDISDAAICALARELGIDIAIDLKGYTQNCRLGIFAGRAAPVQVNYLGYPGSMGATFIDYIIGDAIVTPIDHAPFYTEKIVTLPGCYQPNSPGMRPIATTMGDRACERRAAGLPAEAFVFCCFNNTYKITPSVFELWMRVLRSVSGSVLWLYEPDGHVAPRLRAHAERHGVAAERLVFASRQPLPIHLARHALADLFLDTFPCNAHTTGSDALWAGLPMLTCLGETFSSRVAASLLCAVGLPGMVANSLQQYEAMACSLAANPGVLERQREQLLKARSQAPLFDVDRYRRGIEDAYRRMWDSHRRGDAPAPIAWTRH</sequence>
<comment type="similarity">
    <text evidence="2">Belongs to the glycosyltransferase 41 family. O-GlcNAc transferase subfamily.</text>
</comment>
<dbReference type="SUPFAM" id="SSF48452">
    <property type="entry name" value="TPR-like"/>
    <property type="match status" value="1"/>
</dbReference>
<keyword evidence="4" id="KW-0328">Glycosyltransferase</keyword>
<dbReference type="Gene3D" id="3.40.50.2000">
    <property type="entry name" value="Glycogen Phosphorylase B"/>
    <property type="match status" value="1"/>
</dbReference>
<organism evidence="10 11">
    <name type="scientific">Variovorax paradoxus</name>
    <dbReference type="NCBI Taxonomy" id="34073"/>
    <lineage>
        <taxon>Bacteria</taxon>
        <taxon>Pseudomonadati</taxon>
        <taxon>Pseudomonadota</taxon>
        <taxon>Betaproteobacteria</taxon>
        <taxon>Burkholderiales</taxon>
        <taxon>Comamonadaceae</taxon>
        <taxon>Variovorax</taxon>
    </lineage>
</organism>
<gene>
    <name evidence="10" type="primary">ycf3</name>
    <name evidence="10" type="ORF">VPARA_56210</name>
</gene>
<dbReference type="InterPro" id="IPR011990">
    <property type="entry name" value="TPR-like_helical_dom_sf"/>
</dbReference>
<keyword evidence="7 8" id="KW-0802">TPR repeat</keyword>
<evidence type="ECO:0000256" key="5">
    <source>
        <dbReference type="ARBA" id="ARBA00022679"/>
    </source>
</evidence>
<evidence type="ECO:0000313" key="10">
    <source>
        <dbReference type="EMBL" id="KLN53305.1"/>
    </source>
</evidence>
<proteinExistence type="inferred from homology"/>
<feature type="domain" description="O-GlcNAc transferase C-terminal" evidence="9">
    <location>
        <begin position="362"/>
        <end position="512"/>
    </location>
</feature>
<protein>
    <recommendedName>
        <fullName evidence="3">protein O-GlcNAc transferase</fullName>
        <ecNumber evidence="3">2.4.1.255</ecNumber>
    </recommendedName>
</protein>
<dbReference type="PATRIC" id="fig|34073.19.peg.5762"/>
<evidence type="ECO:0000256" key="8">
    <source>
        <dbReference type="PROSITE-ProRule" id="PRU00339"/>
    </source>
</evidence>
<evidence type="ECO:0000256" key="7">
    <source>
        <dbReference type="ARBA" id="ARBA00022803"/>
    </source>
</evidence>
<evidence type="ECO:0000256" key="1">
    <source>
        <dbReference type="ARBA" id="ARBA00004922"/>
    </source>
</evidence>
<dbReference type="PANTHER" id="PTHR44998:SF1">
    <property type="entry name" value="UDP-N-ACETYLGLUCOSAMINE--PEPTIDE N-ACETYLGLUCOSAMINYLTRANSFERASE 110 KDA SUBUNIT"/>
    <property type="match status" value="1"/>
</dbReference>
<evidence type="ECO:0000256" key="3">
    <source>
        <dbReference type="ARBA" id="ARBA00011970"/>
    </source>
</evidence>
<dbReference type="SMART" id="SM00028">
    <property type="entry name" value="TPR"/>
    <property type="match status" value="5"/>
</dbReference>
<dbReference type="PANTHER" id="PTHR44998">
    <property type="match status" value="1"/>
</dbReference>
<evidence type="ECO:0000259" key="9">
    <source>
        <dbReference type="Pfam" id="PF13844"/>
    </source>
</evidence>
<evidence type="ECO:0000256" key="4">
    <source>
        <dbReference type="ARBA" id="ARBA00022676"/>
    </source>
</evidence>
<dbReference type="InterPro" id="IPR019734">
    <property type="entry name" value="TPR_rpt"/>
</dbReference>
<dbReference type="InterPro" id="IPR029489">
    <property type="entry name" value="OGT/SEC/SPY_C"/>
</dbReference>
<dbReference type="Gene3D" id="1.25.40.10">
    <property type="entry name" value="Tetratricopeptide repeat domain"/>
    <property type="match status" value="4"/>
</dbReference>
<dbReference type="Pfam" id="PF13432">
    <property type="entry name" value="TPR_16"/>
    <property type="match status" value="2"/>
</dbReference>
<dbReference type="GO" id="GO:0097363">
    <property type="term" value="F:protein O-acetylglucosaminyltransferase activity"/>
    <property type="evidence" value="ECO:0007669"/>
    <property type="project" value="UniProtKB-EC"/>
</dbReference>
<name>A0A0H2M8C4_VARPD</name>
<accession>A0A0H2M8C4</accession>
<dbReference type="Proteomes" id="UP000035170">
    <property type="component" value="Unassembled WGS sequence"/>
</dbReference>
<feature type="domain" description="O-GlcNAc transferase C-terminal" evidence="9">
    <location>
        <begin position="533"/>
        <end position="715"/>
    </location>
</feature>
<keyword evidence="6" id="KW-0677">Repeat</keyword>
<comment type="pathway">
    <text evidence="1">Protein modification; protein glycosylation.</text>
</comment>
<reference evidence="10 11" key="1">
    <citation type="submission" date="2015-03" db="EMBL/GenBank/DDBJ databases">
        <title>Genome sequence of Variovorax paradoxus TBEA6.</title>
        <authorList>
            <person name="Poehlein A."/>
            <person name="Schuldes J."/>
            <person name="Wuebbeler J.H."/>
            <person name="Hiessl S."/>
            <person name="Steinbuechel A."/>
            <person name="Daniel R."/>
        </authorList>
    </citation>
    <scope>NUCLEOTIDE SEQUENCE [LARGE SCALE GENOMIC DNA]</scope>
    <source>
        <strain evidence="10 11">TBEA6</strain>
    </source>
</reference>
<dbReference type="EMBL" id="JZWI01000036">
    <property type="protein sequence ID" value="KLN53305.1"/>
    <property type="molecule type" value="Genomic_DNA"/>
</dbReference>
<evidence type="ECO:0000256" key="2">
    <source>
        <dbReference type="ARBA" id="ARBA00005386"/>
    </source>
</evidence>
<evidence type="ECO:0000256" key="6">
    <source>
        <dbReference type="ARBA" id="ARBA00022737"/>
    </source>
</evidence>
<dbReference type="AlphaFoldDB" id="A0A0H2M8C4"/>
<dbReference type="EC" id="2.4.1.255" evidence="3"/>
<keyword evidence="5" id="KW-0808">Transferase</keyword>
<feature type="repeat" description="TPR" evidence="8">
    <location>
        <begin position="110"/>
        <end position="143"/>
    </location>
</feature>